<dbReference type="InterPro" id="IPR050164">
    <property type="entry name" value="Peptidase_C19"/>
</dbReference>
<dbReference type="OrthoDB" id="420187at2759"/>
<dbReference type="InterPro" id="IPR001394">
    <property type="entry name" value="Peptidase_C19_UCH"/>
</dbReference>
<protein>
    <recommendedName>
        <fullName evidence="2">USP domain-containing protein</fullName>
    </recommendedName>
</protein>
<proteinExistence type="predicted"/>
<gene>
    <name evidence="3" type="ORF">G7Z17_g7048</name>
</gene>
<dbReference type="Gene3D" id="3.90.70.10">
    <property type="entry name" value="Cysteine proteinases"/>
    <property type="match status" value="1"/>
</dbReference>
<name>A0A9P5LFP9_9HYPO</name>
<organism evidence="3 4">
    <name type="scientific">Cylindrodendrum hubeiense</name>
    <dbReference type="NCBI Taxonomy" id="595255"/>
    <lineage>
        <taxon>Eukaryota</taxon>
        <taxon>Fungi</taxon>
        <taxon>Dikarya</taxon>
        <taxon>Ascomycota</taxon>
        <taxon>Pezizomycotina</taxon>
        <taxon>Sordariomycetes</taxon>
        <taxon>Hypocreomycetidae</taxon>
        <taxon>Hypocreales</taxon>
        <taxon>Nectriaceae</taxon>
        <taxon>Cylindrodendrum</taxon>
    </lineage>
</organism>
<dbReference type="Pfam" id="PF12030">
    <property type="entry name" value="DUF3517"/>
    <property type="match status" value="1"/>
</dbReference>
<dbReference type="GO" id="GO:0005829">
    <property type="term" value="C:cytosol"/>
    <property type="evidence" value="ECO:0007669"/>
    <property type="project" value="TreeGrafter"/>
</dbReference>
<dbReference type="Pfam" id="PF00443">
    <property type="entry name" value="UCH"/>
    <property type="match status" value="1"/>
</dbReference>
<dbReference type="GO" id="GO:0005634">
    <property type="term" value="C:nucleus"/>
    <property type="evidence" value="ECO:0007669"/>
    <property type="project" value="TreeGrafter"/>
</dbReference>
<dbReference type="InterPro" id="IPR018200">
    <property type="entry name" value="USP_CS"/>
</dbReference>
<feature type="region of interest" description="Disordered" evidence="1">
    <location>
        <begin position="2536"/>
        <end position="2559"/>
    </location>
</feature>
<dbReference type="InterPro" id="IPR028889">
    <property type="entry name" value="USP"/>
</dbReference>
<feature type="region of interest" description="Disordered" evidence="1">
    <location>
        <begin position="270"/>
        <end position="346"/>
    </location>
</feature>
<dbReference type="PROSITE" id="PS50235">
    <property type="entry name" value="USP_3"/>
    <property type="match status" value="1"/>
</dbReference>
<accession>A0A9P5LFP9</accession>
<sequence length="2993" mass="337022">MAGFMLRRLISSNRAKAKDDCDSLYSCDEDDSRSIKQASAKKQRTQSWIPASKKKHASAVPINIRRVHSIHRISNPLPHVAIQGPYSSSYSSLPGFEAQDDVIVGTPPQHRRAASTLCLPSEGRINRHSLTPQRPRRPMDELLSSPNEEVLLKNVTEILTGQRFKRIEADEMLTPERLELLRIRREKARVEKEKEEEAQLKARSSIESTRSLISENPDTPLEPFHLEGLSLRIGAAGVDATAMSVEAAPCSIHSDSDVIHQDFSIQIDAPESGECSKSVEDQPAESDDDSTSAMTPMPLPPPKNPARFGVPPHQRPLPPLPQGKVTTRPNIPPKAPTRLRDQRGSSLKAEEKDGILHLKSTPFTMTQPLFRHGPITLPKTEAQQVVTMDDRLDWTAFQMAILCGAGDLFQDLTIQEDAKQVDDITTWFGSFGFETYGEMIPEDVPGLSFRGSSHSTISSSPSTIDLDMDLPIPVGSEYPSGFWNDPSPGQGLSKEKFYNNSGLKRWMGEGRPKRHTTRSSMDSLPPSPMLPLVMPVRDLAGGDASEPVPMGFNLHHDLGDFLRWEAENVSKLEPKLERSTMFARVFIRVTITIIAAVGLFLVGFCINEGPVLPSMEWLEHIADLFDHPILYRLGIYSYDYEGRGYHDEALGYYRSNSRTSFERYIGTNVAGYPGRGGRYMLDGCSAVELDFLGLNRFEEAQRSYDDEEEEAHCGRMRQLGARLDNIADCECDPDDDPELGEQSRMAKLIEEEDSVIYAGWPAGGGVWVAKMSNWEAYERGAGRIFNAVTMEERCMVINQLGGTFYLDPMACPHLDLDDGSCRKLNKMLSSAETPLDETVLDSIQQWLEQYLRPPLAKSPTLRNVVMDLYAGFAKLTAWFIAFDHHIIQELLSAQATQDRPSPDLLSLWYLQSLHGLTRARFSSEQVSESELPSPRSDDASYLIKEFQGSQGGSLACLVQFATGLIDLLPAFPRLADSLAPICQIAADTMGDPVLVLYIPQGVSTPKQRLEMGHQLHDLVSDTLITMIEKHVTQLSSDSLTCGIQALSDMLKLSLQGGHQHATDILLEHRQSYPDLPPKYTAEAIVCEKRFAILTKLIRSSQMQLRVMGVTTMCGDLIAYWKRHGDTGEEVSTAYLNHLAEYLLRTELIEYILGPNCHPEITFESANIIGFLVVTRMYREEHTDLLWQGITSSQDPRVADALTRMLTNITNLFDYNGLLALCDKLHTLPIEGFTPAIRALWEAILRHMVSRPSVDRPTLSFHPYDLCLRLLRESSICGAGSQVAHPEMQHAAMQKFKELLAYGPDAKGRQQLYQSCIKDIAEQSTTTLGSLWCLSMAIRPAVVTEVHVLTEKHDLAKLIVDELEHAIEAGRVAGVPAVLYGGTNQPRREFIAHIIQLEPQTISGELGARLWAMLVGPQSPGLDDRRAGWSILNTVKQSSFQNPFLRTCLSEYLPALPPSCFCDAPYQVEGDSAELKYQSFDGNSQTEVKPLSIGKLNTAASLLASLKQETGFDNYRVYYRGRPFLPNEHEICQSLEDLHVHDGLILVKREDDGPPNSAKVKPGASPLEVEISAHFDEMWEYLSMEEKLAQEIYHFLIKLPTDGHILKSIDSDGSSYRDVFPPGQPFKSLYAVHALLQYTEAALHGRVNTEDGTCDGTDDRPSQPVSYAQAVKTSVSLIVQAISDEDVLDRASLGLRLKLSCALMHAFLRFVDRLDTPRGSFKIANIMTPTPDRLVDILGNATAYPGDPPMPLIAATLAVIIRLSFLDDEFWRKLSISSAFSSLLQTMLLTDIRSGVRAVTAKLIEERFTPDFAFSTNHSTISTSGPRSTPYAKYFWTIVSDLVPQTARSPSQCDEVFRMAHSLLVKMTARSPELLDIPQLAFRTSQLLLDHASTENVGQVGPGDSYAKGLTSLLHLCLQLDGSIARSFLPATLAKDLFWKHLYPTKRSESEQPVPRVLLNGESRAKLSDIVYSLVKHDKEQVQGLLTSLDSLVPFYSDDEDDPYLYELPYQFERSKALRSPCGYIGLQNLSNTCYLNSLLTQLYMNTGFRRFIMNSRVRDPANTQLLLFYTQKLFGYMQESYRRYVDPTNLVNSIKTYDDTLIDIHNQMDVDEFYSLLFDRWEDQLLNTDERKKLRSFYGGQLVQQVKSKECEHISERLEPFSAIQCDIKGKSTLEDSLQAYVDGEIMEGDNKYKCSTCDRHVDAIKRACLKDIPDNVIFHLKRFDFNLRTLQRSKINDYFSFPARVNLRPYTIEHLSQPENDEEEDMFELVGVLVHSGTAESGHYYSYIRERPSFSDRQSWVEFNDDMVTPWDPAMMESSTFGGPDHRPPYDTNGILYDKTYSAYMLFYQRTSSLRAEEEAMVKLSTPVPLRVEVAETLKDHILDENTVILRRHCLFDPSHTRLIQMLFHQSRVICERDSNNMNLDQGIDEYLSLQLEDHGLKDLAMRAVVSNLDQVVTRAKDIPDFPVFSKMIGDAIVGCPQCALSFFEYFNRRPEAFRALLQRNPDSNVRIFVSKMFIWALERISSALPAVYDPPSSRQASTEMDEDGNEFSRGRDASGRSVLGGTIRIFNHLWGYFHIHIRAWDEFFTTILGFARLGSREVAYLLAGDYLTKLLRIVSADPMMDLPPNYARMLHNVMRRINTTRPPSYVAIIALISHLLQQLEPELGPETIIEDPTERLERMETPFNWTSEEVEIVHHGLEASTSSLFVEKLLAVDQAHDLTDGIVRFLVGASGQMDTRTLGTLKRCIRGETSTQAMDPFLRAASVYIESTEQVDNATKMVHHIFLQAKSLQNTEGTLFLEFFRTALNLKRSEEAFVTTVRAYSLKLVPKWGPHLLVYPDVTTRSNTEDFFDRELFQFVAHNGSLQEGDPERKEAMVQAIKQLGLMCLAYLQENHVRRRIHLRRDVASIFLQVIGQCSMVIDSDPETQEEADVDFLSLQREVVDPVRRLVVDDVEEEGSEWEGSCGSSDHIDDVGMSIQAINEFNDADLV</sequence>
<dbReference type="CDD" id="cd02659">
    <property type="entry name" value="peptidase_C19C"/>
    <property type="match status" value="1"/>
</dbReference>
<dbReference type="PANTHER" id="PTHR24006:SF827">
    <property type="entry name" value="UBIQUITIN CARBOXYL-TERMINAL HYDROLASE 34"/>
    <property type="match status" value="1"/>
</dbReference>
<evidence type="ECO:0000313" key="4">
    <source>
        <dbReference type="Proteomes" id="UP000722485"/>
    </source>
</evidence>
<feature type="domain" description="USP" evidence="2">
    <location>
        <begin position="2024"/>
        <end position="2352"/>
    </location>
</feature>
<keyword evidence="4" id="KW-1185">Reference proteome</keyword>
<evidence type="ECO:0000259" key="2">
    <source>
        <dbReference type="PROSITE" id="PS50235"/>
    </source>
</evidence>
<evidence type="ECO:0000256" key="1">
    <source>
        <dbReference type="SAM" id="MobiDB-lite"/>
    </source>
</evidence>
<dbReference type="SUPFAM" id="SSF54001">
    <property type="entry name" value="Cysteine proteinases"/>
    <property type="match status" value="1"/>
</dbReference>
<dbReference type="InterPro" id="IPR021905">
    <property type="entry name" value="DUF3517"/>
</dbReference>
<evidence type="ECO:0000313" key="3">
    <source>
        <dbReference type="EMBL" id="KAF7548468.1"/>
    </source>
</evidence>
<comment type="caution">
    <text evidence="3">The sequence shown here is derived from an EMBL/GenBank/DDBJ whole genome shotgun (WGS) entry which is preliminary data.</text>
</comment>
<dbReference type="Proteomes" id="UP000722485">
    <property type="component" value="Unassembled WGS sequence"/>
</dbReference>
<dbReference type="GO" id="GO:0004843">
    <property type="term" value="F:cysteine-type deubiquitinase activity"/>
    <property type="evidence" value="ECO:0007669"/>
    <property type="project" value="InterPro"/>
</dbReference>
<dbReference type="PROSITE" id="PS00973">
    <property type="entry name" value="USP_2"/>
    <property type="match status" value="1"/>
</dbReference>
<dbReference type="FunFam" id="3.90.70.10:FF:000136">
    <property type="entry name" value="Ubiquitin C-terminal hydrolase, putative"/>
    <property type="match status" value="1"/>
</dbReference>
<dbReference type="EMBL" id="JAANBB010000147">
    <property type="protein sequence ID" value="KAF7548468.1"/>
    <property type="molecule type" value="Genomic_DNA"/>
</dbReference>
<dbReference type="PANTHER" id="PTHR24006">
    <property type="entry name" value="UBIQUITIN CARBOXYL-TERMINAL HYDROLASE"/>
    <property type="match status" value="1"/>
</dbReference>
<reference evidence="3" key="1">
    <citation type="submission" date="2020-03" db="EMBL/GenBank/DDBJ databases">
        <title>Draft Genome Sequence of Cylindrodendrum hubeiense.</title>
        <authorList>
            <person name="Buettner E."/>
            <person name="Kellner H."/>
        </authorList>
    </citation>
    <scope>NUCLEOTIDE SEQUENCE</scope>
    <source>
        <strain evidence="3">IHI 201604</strain>
    </source>
</reference>
<dbReference type="GO" id="GO:0016579">
    <property type="term" value="P:protein deubiquitination"/>
    <property type="evidence" value="ECO:0007669"/>
    <property type="project" value="InterPro"/>
</dbReference>
<dbReference type="InterPro" id="IPR038765">
    <property type="entry name" value="Papain-like_cys_pep_sf"/>
</dbReference>